<dbReference type="Proteomes" id="UP000243626">
    <property type="component" value="Chromosome"/>
</dbReference>
<dbReference type="GO" id="GO:0016020">
    <property type="term" value="C:membrane"/>
    <property type="evidence" value="ECO:0007669"/>
    <property type="project" value="InterPro"/>
</dbReference>
<reference evidence="1 2" key="2">
    <citation type="submission" date="2023-10" db="EMBL/GenBank/DDBJ databases">
        <authorList>
            <person name="Choi B."/>
        </authorList>
    </citation>
    <scope>NUCLEOTIDE SEQUENCE [LARGE SCALE GENOMIC DNA]</scope>
    <source>
        <strain evidence="1 2">UMB0959</strain>
    </source>
</reference>
<dbReference type="GO" id="GO:0047355">
    <property type="term" value="F:CDP-glycerol glycerophosphotransferase activity"/>
    <property type="evidence" value="ECO:0007669"/>
    <property type="project" value="InterPro"/>
</dbReference>
<organism evidence="1 2">
    <name type="scientific">Nosocomiicoccus massiliensis</name>
    <dbReference type="NCBI Taxonomy" id="1232430"/>
    <lineage>
        <taxon>Bacteria</taxon>
        <taxon>Bacillati</taxon>
        <taxon>Bacillota</taxon>
        <taxon>Bacilli</taxon>
        <taxon>Bacillales</taxon>
        <taxon>Staphylococcaceae</taxon>
        <taxon>Nosocomiicoccus</taxon>
    </lineage>
</organism>
<dbReference type="SUPFAM" id="SSF53756">
    <property type="entry name" value="UDP-Glycosyltransferase/glycogen phosphorylase"/>
    <property type="match status" value="1"/>
</dbReference>
<dbReference type="InterPro" id="IPR051612">
    <property type="entry name" value="Teichoic_Acid_Biosynth"/>
</dbReference>
<name>A0AAF0YPA2_9STAP</name>
<dbReference type="PANTHER" id="PTHR37316">
    <property type="entry name" value="TEICHOIC ACID GLYCEROL-PHOSPHATE PRIMASE"/>
    <property type="match status" value="1"/>
</dbReference>
<dbReference type="Pfam" id="PF04464">
    <property type="entry name" value="Glyphos_transf"/>
    <property type="match status" value="1"/>
</dbReference>
<evidence type="ECO:0000313" key="1">
    <source>
        <dbReference type="EMBL" id="WOS96136.1"/>
    </source>
</evidence>
<dbReference type="EMBL" id="CP136964">
    <property type="protein sequence ID" value="WOS96136.1"/>
    <property type="molecule type" value="Genomic_DNA"/>
</dbReference>
<evidence type="ECO:0000313" key="2">
    <source>
        <dbReference type="Proteomes" id="UP000243626"/>
    </source>
</evidence>
<accession>A0AAF0YPA2</accession>
<dbReference type="Gene3D" id="3.40.50.12580">
    <property type="match status" value="1"/>
</dbReference>
<reference evidence="2" key="1">
    <citation type="submission" date="2017-09" db="EMBL/GenBank/DDBJ databases">
        <title>Bacterial strain isolated from the female urinary microbiota.</title>
        <authorList>
            <person name="Thomas-White K."/>
            <person name="Kumar N."/>
            <person name="Forster S."/>
            <person name="Putonti C."/>
            <person name="Lawley T."/>
            <person name="Wolfe A.J."/>
        </authorList>
    </citation>
    <scope>NUCLEOTIDE SEQUENCE [LARGE SCALE GENOMIC DNA]</scope>
    <source>
        <strain evidence="2">UMB0959</strain>
    </source>
</reference>
<dbReference type="AlphaFoldDB" id="A0AAF0YPA2"/>
<dbReference type="RefSeq" id="WP_102167223.1">
    <property type="nucleotide sequence ID" value="NZ_CP136964.1"/>
</dbReference>
<dbReference type="KEGG" id="nmy:CJ229_008640"/>
<proteinExistence type="predicted"/>
<gene>
    <name evidence="1" type="ORF">CJ229_008640</name>
</gene>
<protein>
    <submittedName>
        <fullName evidence="1">CDP-glycerol glycerophosphotransferase family protein</fullName>
    </submittedName>
</protein>
<dbReference type="InterPro" id="IPR007554">
    <property type="entry name" value="Glycerophosphate_synth"/>
</dbReference>
<keyword evidence="2" id="KW-1185">Reference proteome</keyword>
<dbReference type="InterPro" id="IPR043148">
    <property type="entry name" value="TagF_C"/>
</dbReference>
<sequence length="863" mass="102061">MSRFTNYFSKHVRERFTKEIELIGINRRGGDFIFTYKVLPFINIRVISNYNATVLIDEIEHAVPCEYNDDLITVRVSEAYFNDEPDNLSVQLYSFNEKMRIKRSKDFKIRTQYFVNNKLYNIKVKRDVHISKRYMTLNFTDETQLVNDANVLKDSLVLTFNTKVDKDSVLFLSYIHKFVEIPTTLVDDYTLKVTGLEQLTNGEAVFYIAQKEDVYLLKGKLKEQELFTEYYSYTLKTEPELTLEVKEHVIVLESFYVSEIKDNVVTVNIQLEKDILINQPKLSIFNPRLDTSVDIDLTDQLRCDIPIGVLIDGFTNKKINFINDGIVYQLDIRYAKITDDMVGKHLHDNEYLNTHFYRRKDNYLGFKVSRPRIRRRMTSIKDFTFKGFMKGRESFSNAENVIIFEDRISQKTVEYPVDDKFKIKVVPEDIINLMSRGKTVIDIYVGMRNEDGDIIAREKIPYKHSDYKKDNFYDLKIVQEKDREVYLLVTTTPFNNLKIETFVVPKSVNTNVTRDNNIWLLGERTDTAQENGYALFKYLQDKQVEAYYVIDGESKDYEKIKDEENVLVFGSEAHYDISLRAGVLLCTHDFENILPYKPAKEFFNYGDTFKVFLQHGVLGRKPAEYHKKYYEDPFDIFIVSSSSEKYDVVVEEMGYDEDEVIVTGLARFDQLPIGKKGKDILLMPTWRDWINTDERFLNSEYYHRYKNLIENERLHEVLKKYNVKLNFYPHYRAQQFFTKEHIEATDNIEFITLGERTVQDLLIEHALLITDFSSVSFDFTMMKKPVIYYHFDEDRFFNRGILRPVNETFLGDIAETEELLISYIEDSIKHNYENKVKDISGIIKYQDQHNCERIYEAVERKKL</sequence>
<dbReference type="PANTHER" id="PTHR37316:SF3">
    <property type="entry name" value="TEICHOIC ACID GLYCEROL-PHOSPHATE TRANSFERASE"/>
    <property type="match status" value="1"/>
</dbReference>